<dbReference type="Proteomes" id="UP001175353">
    <property type="component" value="Unassembled WGS sequence"/>
</dbReference>
<protein>
    <submittedName>
        <fullName evidence="2">Uncharacterized protein</fullName>
    </submittedName>
</protein>
<comment type="caution">
    <text evidence="2">The sequence shown here is derived from an EMBL/GenBank/DDBJ whole genome shotgun (WGS) entry which is preliminary data.</text>
</comment>
<dbReference type="AlphaFoldDB" id="A0AAN6KM01"/>
<proteinExistence type="predicted"/>
<dbReference type="EMBL" id="JAUJLE010000073">
    <property type="protein sequence ID" value="KAK0989855.1"/>
    <property type="molecule type" value="Genomic_DNA"/>
</dbReference>
<dbReference type="Proteomes" id="UP001168146">
    <property type="component" value="Unassembled WGS sequence"/>
</dbReference>
<gene>
    <name evidence="1" type="ORF">LTR82_014629</name>
    <name evidence="2" type="ORF">LTR91_009121</name>
</gene>
<sequence>MVTVEAKGVGVAISIDSVHDVADERVFAAGAEVVEEDAAEIAILELALELRVVEGLALSALDELAPRLFDEVVLDAVDVAKVVELDVAADNVEFAVLDETALL</sequence>
<organism evidence="2 3">
    <name type="scientific">Friedmanniomyces endolithicus</name>
    <dbReference type="NCBI Taxonomy" id="329885"/>
    <lineage>
        <taxon>Eukaryota</taxon>
        <taxon>Fungi</taxon>
        <taxon>Dikarya</taxon>
        <taxon>Ascomycota</taxon>
        <taxon>Pezizomycotina</taxon>
        <taxon>Dothideomycetes</taxon>
        <taxon>Dothideomycetidae</taxon>
        <taxon>Mycosphaerellales</taxon>
        <taxon>Teratosphaeriaceae</taxon>
        <taxon>Friedmanniomyces</taxon>
    </lineage>
</organism>
<evidence type="ECO:0000313" key="3">
    <source>
        <dbReference type="Proteomes" id="UP001175353"/>
    </source>
</evidence>
<accession>A0AAN6KM01</accession>
<keyword evidence="3" id="KW-1185">Reference proteome</keyword>
<reference evidence="2" key="2">
    <citation type="submission" date="2023-06" db="EMBL/GenBank/DDBJ databases">
        <title>Black Yeasts Isolated from many extreme environments.</title>
        <authorList>
            <person name="Coleine C."/>
            <person name="Stajich J.E."/>
            <person name="Selbmann L."/>
        </authorList>
    </citation>
    <scope>NUCLEOTIDE SEQUENCE</scope>
    <source>
        <strain evidence="2">CCFEE 5200</strain>
    </source>
</reference>
<evidence type="ECO:0000313" key="2">
    <source>
        <dbReference type="EMBL" id="KAK0989855.1"/>
    </source>
</evidence>
<dbReference type="EMBL" id="JASUXU010000073">
    <property type="protein sequence ID" value="KAK0310882.1"/>
    <property type="molecule type" value="Genomic_DNA"/>
</dbReference>
<reference evidence="1" key="1">
    <citation type="submission" date="2021-12" db="EMBL/GenBank/DDBJ databases">
        <title>Black yeast isolated from Biological Soil Crust.</title>
        <authorList>
            <person name="Kurbessoian T."/>
        </authorList>
    </citation>
    <scope>NUCLEOTIDE SEQUENCE</scope>
    <source>
        <strain evidence="1">CCFEE 5208</strain>
    </source>
</reference>
<name>A0AAN6KM01_9PEZI</name>
<evidence type="ECO:0000313" key="1">
    <source>
        <dbReference type="EMBL" id="KAK0310882.1"/>
    </source>
</evidence>